<dbReference type="OrthoDB" id="9778153at2"/>
<comment type="caution">
    <text evidence="1">The sequence shown here is derived from an EMBL/GenBank/DDBJ whole genome shotgun (WGS) entry which is preliminary data.</text>
</comment>
<sequence length="302" mass="30931">MSPTDASGTSDTGIPPLFAGLCDDAAMFPPGNATAEDALPAHARYREAWFEPLVGPFLIGTGHLDAVAGALQHGHDCPDAVLVVPGGPDRLVPALAAARSRGLPVVGVELACAATGTPAQAAQAARAALDRHLPPRAGGVVEVRRASPAEMAAALDVMAGTGYRAKLRTGGTIAEAFPPAAEVAAFITGCADRGLSFKCTAGLHQAVRHTAAVTGFEHHGFLNILAATGEALSGASRAALITVLELRDGHELASCLTGMTDRQAARTRTLFTAYGTCSITEPLQDLASLGLITLSDTVMDRR</sequence>
<proteinExistence type="predicted"/>
<protein>
    <submittedName>
        <fullName evidence="1">Uncharacterized protein</fullName>
    </submittedName>
</protein>
<name>A0A4U0SRK6_9ACTN</name>
<reference evidence="1 2" key="1">
    <citation type="submission" date="2019-04" db="EMBL/GenBank/DDBJ databases">
        <title>Streptomyces oryziradicis sp. nov., a novel actinomycete isolated from rhizosphere soil of rice (Oryza sativa L.).</title>
        <authorList>
            <person name="Li C."/>
        </authorList>
    </citation>
    <scope>NUCLEOTIDE SEQUENCE [LARGE SCALE GENOMIC DNA]</scope>
    <source>
        <strain evidence="1 2">NEAU-C40</strain>
    </source>
</reference>
<gene>
    <name evidence="1" type="ORF">FCI23_04055</name>
</gene>
<keyword evidence="2" id="KW-1185">Reference proteome</keyword>
<dbReference type="AlphaFoldDB" id="A0A4U0SRK6"/>
<dbReference type="RefSeq" id="WP_136722053.1">
    <property type="nucleotide sequence ID" value="NZ_SUMC01000003.1"/>
</dbReference>
<accession>A0A4U0SRK6</accession>
<dbReference type="Proteomes" id="UP000305778">
    <property type="component" value="Unassembled WGS sequence"/>
</dbReference>
<dbReference type="EMBL" id="SUMC01000003">
    <property type="protein sequence ID" value="TKA12576.1"/>
    <property type="molecule type" value="Genomic_DNA"/>
</dbReference>
<organism evidence="1 2">
    <name type="scientific">Actinacidiphila oryziradicis</name>
    <dbReference type="NCBI Taxonomy" id="2571141"/>
    <lineage>
        <taxon>Bacteria</taxon>
        <taxon>Bacillati</taxon>
        <taxon>Actinomycetota</taxon>
        <taxon>Actinomycetes</taxon>
        <taxon>Kitasatosporales</taxon>
        <taxon>Streptomycetaceae</taxon>
        <taxon>Actinacidiphila</taxon>
    </lineage>
</organism>
<evidence type="ECO:0000313" key="2">
    <source>
        <dbReference type="Proteomes" id="UP000305778"/>
    </source>
</evidence>
<evidence type="ECO:0000313" key="1">
    <source>
        <dbReference type="EMBL" id="TKA12576.1"/>
    </source>
</evidence>